<feature type="disulfide bond" evidence="9">
    <location>
        <begin position="793"/>
        <end position="803"/>
    </location>
</feature>
<dbReference type="Ensembl" id="ENSTMTT00000017977.1">
    <property type="protein sequence ID" value="ENSTMTP00000017363.1"/>
    <property type="gene ID" value="ENSTMTG00000012605.1"/>
</dbReference>
<keyword evidence="4" id="KW-0677">Repeat</keyword>
<dbReference type="FunFam" id="3.10.250.10:FF:000003">
    <property type="entry name" value="Deleted in malignant brain tumors 1"/>
    <property type="match status" value="2"/>
</dbReference>
<dbReference type="InterPro" id="IPR036772">
    <property type="entry name" value="SRCR-like_dom_sf"/>
</dbReference>
<evidence type="ECO:0000256" key="6">
    <source>
        <dbReference type="ARBA" id="ARBA00023136"/>
    </source>
</evidence>
<organism evidence="12 13">
    <name type="scientific">Terrapene triunguis</name>
    <name type="common">Three-toed box turtle</name>
    <dbReference type="NCBI Taxonomy" id="2587831"/>
    <lineage>
        <taxon>Eukaryota</taxon>
        <taxon>Metazoa</taxon>
        <taxon>Chordata</taxon>
        <taxon>Craniata</taxon>
        <taxon>Vertebrata</taxon>
        <taxon>Euteleostomi</taxon>
        <taxon>Archelosauria</taxon>
        <taxon>Testudinata</taxon>
        <taxon>Testudines</taxon>
        <taxon>Cryptodira</taxon>
        <taxon>Durocryptodira</taxon>
        <taxon>Testudinoidea</taxon>
        <taxon>Emydidae</taxon>
        <taxon>Terrapene</taxon>
    </lineage>
</organism>
<evidence type="ECO:0000256" key="7">
    <source>
        <dbReference type="ARBA" id="ARBA00023157"/>
    </source>
</evidence>
<feature type="disulfide bond" evidence="9">
    <location>
        <begin position="138"/>
        <end position="202"/>
    </location>
</feature>
<keyword evidence="2 10" id="KW-0812">Transmembrane</keyword>
<evidence type="ECO:0000259" key="11">
    <source>
        <dbReference type="PROSITE" id="PS50287"/>
    </source>
</evidence>
<feature type="disulfide bond" evidence="9">
    <location>
        <begin position="853"/>
        <end position="917"/>
    </location>
</feature>
<feature type="disulfide bond" evidence="9">
    <location>
        <begin position="418"/>
        <end position="479"/>
    </location>
</feature>
<reference evidence="12" key="2">
    <citation type="submission" date="2025-09" db="UniProtKB">
        <authorList>
            <consortium name="Ensembl"/>
        </authorList>
    </citation>
    <scope>IDENTIFICATION</scope>
</reference>
<comment type="subcellular location">
    <subcellularLocation>
        <location evidence="1">Membrane</location>
        <topology evidence="1">Single-pass membrane protein</topology>
    </subcellularLocation>
</comment>
<dbReference type="GO" id="GO:0016020">
    <property type="term" value="C:membrane"/>
    <property type="evidence" value="ECO:0007669"/>
    <property type="project" value="UniProtKB-SubCell"/>
</dbReference>
<evidence type="ECO:0000256" key="2">
    <source>
        <dbReference type="ARBA" id="ARBA00022692"/>
    </source>
</evidence>
<dbReference type="GeneTree" id="ENSGT00940000155987"/>
<feature type="disulfide bond" evidence="9">
    <location>
        <begin position="749"/>
        <end position="813"/>
    </location>
</feature>
<feature type="domain" description="SRCR" evidence="11">
    <location>
        <begin position="220"/>
        <end position="320"/>
    </location>
</feature>
<comment type="caution">
    <text evidence="9">Lacks conserved residue(s) required for the propagation of feature annotation.</text>
</comment>
<dbReference type="PROSITE" id="PS50287">
    <property type="entry name" value="SRCR_2"/>
    <property type="match status" value="10"/>
</dbReference>
<keyword evidence="5 10" id="KW-1133">Transmembrane helix</keyword>
<feature type="domain" description="SRCR" evidence="11">
    <location>
        <begin position="723"/>
        <end position="824"/>
    </location>
</feature>
<feature type="domain" description="SRCR" evidence="11">
    <location>
        <begin position="13"/>
        <end position="113"/>
    </location>
</feature>
<feature type="disulfide bond" evidence="9">
    <location>
        <begin position="762"/>
        <end position="823"/>
    </location>
</feature>
<feature type="disulfide bond" evidence="9">
    <location>
        <begin position="659"/>
        <end position="669"/>
    </location>
</feature>
<feature type="disulfide bond" evidence="9">
    <location>
        <begin position="554"/>
        <end position="564"/>
    </location>
</feature>
<dbReference type="SMART" id="SM00202">
    <property type="entry name" value="SR"/>
    <property type="match status" value="10"/>
</dbReference>
<dbReference type="InterPro" id="IPR001190">
    <property type="entry name" value="SRCR"/>
</dbReference>
<feature type="disulfide bond" evidence="9">
    <location>
        <begin position="1003"/>
        <end position="1013"/>
    </location>
</feature>
<feature type="disulfide bond" evidence="9">
    <location>
        <begin position="972"/>
        <end position="1033"/>
    </location>
</feature>
<feature type="disulfide bond" evidence="9">
    <location>
        <begin position="449"/>
        <end position="459"/>
    </location>
</feature>
<dbReference type="InParanoid" id="A0A674J9V6"/>
<evidence type="ECO:0000256" key="9">
    <source>
        <dbReference type="PROSITE-ProRule" id="PRU00196"/>
    </source>
</evidence>
<feature type="disulfide bond" evidence="9">
    <location>
        <begin position="628"/>
        <end position="689"/>
    </location>
</feature>
<keyword evidence="3" id="KW-0732">Signal</keyword>
<sequence>LSACADTIHCRRIRLVNGAGRCAGRVEIYYNGSWGTVCDDSWDLSDSNVICKQLGCGRAINATVSAHYGQGSGQIWLDDVNCSGNESNLWACPSRGWGQHNCRHKEDAGVLCSGLLVSDSDCAGRLEVFYNGTWGSVCSNQMSGVTPAIVCKQLNCGDGGQIARDLEYGAGSGPTWLDHVACSEQHSSLWQCPSEPWDPKSCDNRAEETHISCTGNSETSCMRAGEDRCSGRVEVWYRGSWGTVCDDSWDMADANVVCKQLGCGSAVSALGEAAFGEGTGPIWVEKVNCRGTESSLWDCPAKPWGESNCDHKEDATVNCSGADELRLADGGSPCAGRVEVKHQDQWGTVCDFDWDMEDAEVVCKQLGSGSAVSAPGAEELRLVDGGSPCAGRVEVKHQDQWGTVCDDGWDMADAGVVCKHLGCGDAVSAPGSAHFGAGSGKIWLVNVACRGTESALWHCGNVRREVFSCSHGEDAGVTCSGHIKPRLVAGDSACSGRVEIIHGNTWTTVCDAHFDLKVANVICNELQCGIAASIPGGAHFGEGQGKILTEEFQCVGNESLLLSCPRKSQENQTCSHTNDASAICSRYTGFRLVNGSIACSGRVEIQVLGAWGTLCDSRWDLLDANVLCHQLDCGFAVSAPGGGYFGKGNGSVWTDTFYCKGTEPHLGHCPVTALGASQCSHDNDASVICSGKCRRNAGLRTPTRQCVTIPDEVSPVPCRSESLRLLVNGAGRCAGRVEIYYNGSWGTVCDDSWDLPDSNVVCKQLGCGHAINATVSAHYGQGSGQIWLDDMNCSGNESDLWTCPSRGWGQHNCRHKEDAGVLCSEFTDLRLVSDSDCAGRLEVFYNGTWGSVCYNQMSGVTPAIVCKQLNCGDGGQMARDLEYGAGSGPTWLDHVTCSEQHSSLWQCPSEPWNPKSCDNRAEETHISCTDQEKLRVMGGEDRCSGRVEVWYRGSWGTVCDDSWNMADANVVCKQLGCGSAVSALGEAAFGEGTGPIWVEKLNCRGTESSLWDCPATPWGESNCDHKEDAVVNCAGDGRVTVPMIVCIILGALLCLVLIILGAQVRSARAQRRGGS</sequence>
<feature type="disulfide bond" evidence="9">
    <location>
        <begin position="38"/>
        <end position="102"/>
    </location>
</feature>
<feature type="disulfide bond" evidence="9">
    <location>
        <begin position="258"/>
        <end position="319"/>
    </location>
</feature>
<dbReference type="PANTHER" id="PTHR19331">
    <property type="entry name" value="SCAVENGER RECEPTOR DOMAIN-CONTAINING"/>
    <property type="match status" value="1"/>
</dbReference>
<feature type="disulfide bond" evidence="9">
    <location>
        <begin position="615"/>
        <end position="679"/>
    </location>
</feature>
<dbReference type="Proteomes" id="UP000472274">
    <property type="component" value="Unplaced"/>
</dbReference>
<feature type="domain" description="SRCR" evidence="11">
    <location>
        <begin position="590"/>
        <end position="690"/>
    </location>
</feature>
<feature type="disulfide bond" evidence="9">
    <location>
        <begin position="182"/>
        <end position="192"/>
    </location>
</feature>
<evidence type="ECO:0000256" key="4">
    <source>
        <dbReference type="ARBA" id="ARBA00022737"/>
    </source>
</evidence>
<evidence type="ECO:0000256" key="8">
    <source>
        <dbReference type="ARBA" id="ARBA00023180"/>
    </source>
</evidence>
<evidence type="ECO:0000256" key="1">
    <source>
        <dbReference type="ARBA" id="ARBA00004167"/>
    </source>
</evidence>
<feature type="disulfide bond" evidence="9">
    <location>
        <begin position="523"/>
        <end position="584"/>
    </location>
</feature>
<proteinExistence type="predicted"/>
<evidence type="ECO:0000256" key="5">
    <source>
        <dbReference type="ARBA" id="ARBA00022989"/>
    </source>
</evidence>
<evidence type="ECO:0000313" key="13">
    <source>
        <dbReference type="Proteomes" id="UP000472274"/>
    </source>
</evidence>
<feature type="domain" description="SRCR" evidence="11">
    <location>
        <begin position="325"/>
        <end position="374"/>
    </location>
</feature>
<dbReference type="FunFam" id="3.10.250.10:FF:000002">
    <property type="entry name" value="Scavenger receptor cysteine-rich type 1 protein M130"/>
    <property type="match status" value="2"/>
</dbReference>
<dbReference type="PANTHER" id="PTHR19331:SF484">
    <property type="entry name" value="SRCR DOMAIN-CONTAINING PROTEIN"/>
    <property type="match status" value="1"/>
</dbReference>
<keyword evidence="8" id="KW-0325">Glycoprotein</keyword>
<feature type="disulfide bond" evidence="9">
    <location>
        <begin position="510"/>
        <end position="574"/>
    </location>
</feature>
<name>A0A674J9V6_9SAUR</name>
<dbReference type="AlphaFoldDB" id="A0A674J9V6"/>
<feature type="disulfide bond" evidence="9">
    <location>
        <begin position="289"/>
        <end position="299"/>
    </location>
</feature>
<feature type="disulfide bond" evidence="9">
    <location>
        <begin position="897"/>
        <end position="907"/>
    </location>
</feature>
<keyword evidence="13" id="KW-1185">Reference proteome</keyword>
<feature type="domain" description="SRCR" evidence="11">
    <location>
        <begin position="934"/>
        <end position="1034"/>
    </location>
</feature>
<keyword evidence="7 9" id="KW-1015">Disulfide bond</keyword>
<dbReference type="PRINTS" id="PR00258">
    <property type="entry name" value="SPERACTRCPTR"/>
</dbReference>
<dbReference type="Gene3D" id="3.10.250.10">
    <property type="entry name" value="SRCR-like domain"/>
    <property type="match status" value="10"/>
</dbReference>
<feature type="domain" description="SRCR" evidence="11">
    <location>
        <begin position="829"/>
        <end position="929"/>
    </location>
</feature>
<dbReference type="SUPFAM" id="SSF56487">
    <property type="entry name" value="SRCR-like"/>
    <property type="match status" value="10"/>
</dbReference>
<feature type="disulfide bond" evidence="9">
    <location>
        <begin position="51"/>
        <end position="112"/>
    </location>
</feature>
<feature type="disulfide bond" evidence="9">
    <location>
        <begin position="959"/>
        <end position="1023"/>
    </location>
</feature>
<feature type="domain" description="SRCR" evidence="11">
    <location>
        <begin position="380"/>
        <end position="480"/>
    </location>
</feature>
<evidence type="ECO:0000256" key="10">
    <source>
        <dbReference type="SAM" id="Phobius"/>
    </source>
</evidence>
<dbReference type="FunFam" id="3.10.250.10:FF:000016">
    <property type="entry name" value="Scavenger receptor cysteine-rich protein type 12"/>
    <property type="match status" value="1"/>
</dbReference>
<feature type="disulfide bond" evidence="9">
    <location>
        <begin position="405"/>
        <end position="469"/>
    </location>
</feature>
<dbReference type="FunFam" id="3.10.250.10:FF:000009">
    <property type="entry name" value="WC1"/>
    <property type="match status" value="1"/>
</dbReference>
<dbReference type="FunFam" id="3.10.250.10:FF:000012">
    <property type="entry name" value="CD163 molecule like 1"/>
    <property type="match status" value="2"/>
</dbReference>
<dbReference type="FunFam" id="3.10.250.10:FF:000031">
    <property type="entry name" value="RIKEN cDNA 5830411N06, isoform CRA_a"/>
    <property type="match status" value="2"/>
</dbReference>
<feature type="domain" description="SRCR" evidence="11">
    <location>
        <begin position="485"/>
        <end position="585"/>
    </location>
</feature>
<dbReference type="PROSITE" id="PS00420">
    <property type="entry name" value="SRCR_1"/>
    <property type="match status" value="6"/>
</dbReference>
<keyword evidence="6 10" id="KW-0472">Membrane</keyword>
<evidence type="ECO:0000313" key="12">
    <source>
        <dbReference type="Ensembl" id="ENSTMTP00000017363.1"/>
    </source>
</evidence>
<feature type="disulfide bond" evidence="9">
    <location>
        <begin position="245"/>
        <end position="309"/>
    </location>
</feature>
<feature type="transmembrane region" description="Helical" evidence="10">
    <location>
        <begin position="1041"/>
        <end position="1062"/>
    </location>
</feature>
<feature type="disulfide bond" evidence="9">
    <location>
        <begin position="82"/>
        <end position="92"/>
    </location>
</feature>
<protein>
    <recommendedName>
        <fullName evidence="11">SRCR domain-containing protein</fullName>
    </recommendedName>
</protein>
<feature type="domain" description="SRCR" evidence="11">
    <location>
        <begin position="113"/>
        <end position="214"/>
    </location>
</feature>
<evidence type="ECO:0000256" key="3">
    <source>
        <dbReference type="ARBA" id="ARBA00022729"/>
    </source>
</evidence>
<dbReference type="Pfam" id="PF00530">
    <property type="entry name" value="SRCR"/>
    <property type="match status" value="10"/>
</dbReference>
<accession>A0A674J9V6</accession>
<reference evidence="12" key="1">
    <citation type="submission" date="2025-08" db="UniProtKB">
        <authorList>
            <consortium name="Ensembl"/>
        </authorList>
    </citation>
    <scope>IDENTIFICATION</scope>
</reference>